<dbReference type="Pfam" id="PF00571">
    <property type="entry name" value="CBS"/>
    <property type="match status" value="2"/>
</dbReference>
<dbReference type="GO" id="GO:0015418">
    <property type="term" value="F:ABC-type quaternary ammonium compound transporting activity"/>
    <property type="evidence" value="ECO:0007669"/>
    <property type="project" value="UniProtKB-EC"/>
</dbReference>
<dbReference type="SUPFAM" id="SSF52540">
    <property type="entry name" value="P-loop containing nucleoside triphosphate hydrolases"/>
    <property type="match status" value="1"/>
</dbReference>
<name>M2YG50_9MICC</name>
<comment type="caution">
    <text evidence="10">The sequence shown here is derived from an EMBL/GenBank/DDBJ whole genome shotgun (WGS) entry which is preliminary data.</text>
</comment>
<keyword evidence="6" id="KW-0129">CBS domain</keyword>
<evidence type="ECO:0000256" key="1">
    <source>
        <dbReference type="ARBA" id="ARBA00005417"/>
    </source>
</evidence>
<dbReference type="RefSeq" id="WP_006213615.1">
    <property type="nucleotide sequence ID" value="NZ_ANHZ02000003.1"/>
</dbReference>
<dbReference type="PROSITE" id="PS51371">
    <property type="entry name" value="CBS"/>
    <property type="match status" value="1"/>
</dbReference>
<dbReference type="InterPro" id="IPR027417">
    <property type="entry name" value="P-loop_NTPase"/>
</dbReference>
<dbReference type="PANTHER" id="PTHR43117:SF4">
    <property type="entry name" value="OSMOPROTECTANT IMPORT ATP-BINDING PROTEIN OSMV"/>
    <property type="match status" value="1"/>
</dbReference>
<keyword evidence="2" id="KW-0813">Transport</keyword>
<evidence type="ECO:0000256" key="6">
    <source>
        <dbReference type="PROSITE-ProRule" id="PRU00703"/>
    </source>
</evidence>
<dbReference type="SUPFAM" id="SSF54631">
    <property type="entry name" value="CBS-domain pair"/>
    <property type="match status" value="1"/>
</dbReference>
<organism evidence="10 11">
    <name type="scientific">Kocuria palustris PEL</name>
    <dbReference type="NCBI Taxonomy" id="1236550"/>
    <lineage>
        <taxon>Bacteria</taxon>
        <taxon>Bacillati</taxon>
        <taxon>Actinomycetota</taxon>
        <taxon>Actinomycetes</taxon>
        <taxon>Micrococcales</taxon>
        <taxon>Micrococcaceae</taxon>
        <taxon>Kocuria</taxon>
    </lineage>
</organism>
<dbReference type="EMBL" id="ANHZ02000003">
    <property type="protein sequence ID" value="EME37505.1"/>
    <property type="molecule type" value="Genomic_DNA"/>
</dbReference>
<gene>
    <name evidence="10" type="ORF">C884_01556</name>
</gene>
<dbReference type="Proteomes" id="UP000009877">
    <property type="component" value="Unassembled WGS sequence"/>
</dbReference>
<proteinExistence type="inferred from homology"/>
<keyword evidence="4" id="KW-0067">ATP-binding</keyword>
<reference evidence="10 11" key="1">
    <citation type="journal article" date="2014" name="Genome Announc.">
        <title>Draft Genome Sequence of Kocuria palustris PEL.</title>
        <authorList>
            <person name="Sharma G."/>
            <person name="Khatri I."/>
            <person name="Subramanian S."/>
        </authorList>
    </citation>
    <scope>NUCLEOTIDE SEQUENCE [LARGE SCALE GENOMIC DNA]</scope>
    <source>
        <strain evidence="10 11">PEL</strain>
    </source>
</reference>
<evidence type="ECO:0000313" key="10">
    <source>
        <dbReference type="EMBL" id="EME37505.1"/>
    </source>
</evidence>
<feature type="region of interest" description="Disordered" evidence="7">
    <location>
        <begin position="389"/>
        <end position="439"/>
    </location>
</feature>
<dbReference type="AlphaFoldDB" id="M2YG50"/>
<dbReference type="PROSITE" id="PS00211">
    <property type="entry name" value="ABC_TRANSPORTER_1"/>
    <property type="match status" value="1"/>
</dbReference>
<feature type="domain" description="CBS" evidence="9">
    <location>
        <begin position="335"/>
        <end position="392"/>
    </location>
</feature>
<evidence type="ECO:0000259" key="8">
    <source>
        <dbReference type="PROSITE" id="PS50893"/>
    </source>
</evidence>
<evidence type="ECO:0000256" key="3">
    <source>
        <dbReference type="ARBA" id="ARBA00022741"/>
    </source>
</evidence>
<feature type="compositionally biased region" description="Basic and acidic residues" evidence="7">
    <location>
        <begin position="404"/>
        <end position="426"/>
    </location>
</feature>
<sequence length="439" mass="47340">MSDPRSSAQNTAPEARSEVTGVPILLDGVTKQYGSRAKPAVDHLTLEIPAGSTVMFVGPSGCGKTTTLKMINRLIEPSQGRIVIDGEDVTTMNGDELRRRMGYVIQAGGLFPHMTVAANIGLVPKMLGWDKQRVAERVDELLDLVSLDPALYRDRYPKQLSGGQQQRVGVARALAADPPVLLMDEPFGAVDPITRARLQEEMISIQRELRKTIVIVTHDIDEAVKLGDWVVVFDEGAHIQQYDRPERILAEPANDFVADFVGRGAGLKALGLSRVRDMPRREAVTLTPEDSVQRALERAGSAGHGHVVIVDGSGRPLAWPSLEQLSRAQQLPSRLDPDLPIVGEDATLEDALNTMLVSRVGAGLVVGARGRFEGVVDLDAVMESLQSQRTATGSGAAPVGSNDADIRVSRDNDTGEIRVITEEDPHGGSSAAEPEEARR</sequence>
<evidence type="ECO:0000256" key="4">
    <source>
        <dbReference type="ARBA" id="ARBA00022840"/>
    </source>
</evidence>
<dbReference type="FunFam" id="3.40.50.300:FF:000425">
    <property type="entry name" value="Probable ABC transporter, ATP-binding subunit"/>
    <property type="match status" value="1"/>
</dbReference>
<keyword evidence="3" id="KW-0547">Nucleotide-binding</keyword>
<dbReference type="Gene3D" id="3.40.50.300">
    <property type="entry name" value="P-loop containing nucleotide triphosphate hydrolases"/>
    <property type="match status" value="1"/>
</dbReference>
<dbReference type="PANTHER" id="PTHR43117">
    <property type="entry name" value="OSMOPROTECTANT IMPORT ATP-BINDING PROTEIN OSMV"/>
    <property type="match status" value="1"/>
</dbReference>
<keyword evidence="11" id="KW-1185">Reference proteome</keyword>
<dbReference type="InterPro" id="IPR017871">
    <property type="entry name" value="ABC_transporter-like_CS"/>
</dbReference>
<dbReference type="InterPro" id="IPR003593">
    <property type="entry name" value="AAA+_ATPase"/>
</dbReference>
<dbReference type="InterPro" id="IPR000644">
    <property type="entry name" value="CBS_dom"/>
</dbReference>
<accession>M2YG50</accession>
<evidence type="ECO:0000256" key="7">
    <source>
        <dbReference type="SAM" id="MobiDB-lite"/>
    </source>
</evidence>
<evidence type="ECO:0000256" key="5">
    <source>
        <dbReference type="ARBA" id="ARBA00066388"/>
    </source>
</evidence>
<dbReference type="CDD" id="cd02205">
    <property type="entry name" value="CBS_pair_SF"/>
    <property type="match status" value="1"/>
</dbReference>
<dbReference type="Pfam" id="PF00005">
    <property type="entry name" value="ABC_tran"/>
    <property type="match status" value="1"/>
</dbReference>
<dbReference type="GO" id="GO:0005524">
    <property type="term" value="F:ATP binding"/>
    <property type="evidence" value="ECO:0007669"/>
    <property type="project" value="UniProtKB-KW"/>
</dbReference>
<protein>
    <recommendedName>
        <fullName evidence="5">ABC-type quaternary amine transporter</fullName>
        <ecNumber evidence="5">7.6.2.9</ecNumber>
    </recommendedName>
</protein>
<dbReference type="Gene3D" id="3.10.580.10">
    <property type="entry name" value="CBS-domain"/>
    <property type="match status" value="1"/>
</dbReference>
<dbReference type="InterPro" id="IPR003439">
    <property type="entry name" value="ABC_transporter-like_ATP-bd"/>
</dbReference>
<evidence type="ECO:0000256" key="2">
    <source>
        <dbReference type="ARBA" id="ARBA00022448"/>
    </source>
</evidence>
<dbReference type="SMART" id="SM00382">
    <property type="entry name" value="AAA"/>
    <property type="match status" value="1"/>
</dbReference>
<feature type="domain" description="ABC transporter" evidence="8">
    <location>
        <begin position="24"/>
        <end position="261"/>
    </location>
</feature>
<dbReference type="InterPro" id="IPR046342">
    <property type="entry name" value="CBS_dom_sf"/>
</dbReference>
<dbReference type="STRING" id="71999.KPaMU14_01495"/>
<comment type="similarity">
    <text evidence="1">Belongs to the ABC transporter superfamily.</text>
</comment>
<dbReference type="EC" id="7.6.2.9" evidence="5"/>
<evidence type="ECO:0000259" key="9">
    <source>
        <dbReference type="PROSITE" id="PS51371"/>
    </source>
</evidence>
<evidence type="ECO:0000313" key="11">
    <source>
        <dbReference type="Proteomes" id="UP000009877"/>
    </source>
</evidence>
<dbReference type="PROSITE" id="PS50893">
    <property type="entry name" value="ABC_TRANSPORTER_2"/>
    <property type="match status" value="1"/>
</dbReference>
<dbReference type="GO" id="GO:0016887">
    <property type="term" value="F:ATP hydrolysis activity"/>
    <property type="evidence" value="ECO:0007669"/>
    <property type="project" value="InterPro"/>
</dbReference>